<gene>
    <name evidence="1" type="primary">waaF</name>
    <name evidence="1" type="ORF">E0946_03955</name>
</gene>
<name>A0AC61QJF6_9BACT</name>
<evidence type="ECO:0000313" key="1">
    <source>
        <dbReference type="EMBL" id="TDF73179.1"/>
    </source>
</evidence>
<keyword evidence="2" id="KW-1185">Reference proteome</keyword>
<sequence length="344" mass="39312">MKEIKRIFFIQTAFFGDVIMSTPIPRALKQLYPEAKVDIILIPETRIIYQDNPYVDNIYLFDKRNLLKRIPSFIKLVHTLRKNNYDLAISVHISFSSSLLMLFSGAKIRLGYPRQKFKNLTIDLPKGVPVVKRGLLLLKALSDQEFDYQTELFIRPEIQKKVQEYIHSNKLTPEKMIAIAPGSVWPTKRWLPDYYAEIVKALTVEGYQCVMIGSGEESQLCQEIIEKAGVQAFNSAGNFNILGSAELISNCRLIITNDSAPMHLANAVKTPVLAIFGPTVQRFGCFPYREGDRVVQVDLKCRPCGKHGHKRCPEGHFRCMKDITPEMVLQYAKEMLQSEVKEIQ</sequence>
<evidence type="ECO:0000313" key="2">
    <source>
        <dbReference type="Proteomes" id="UP000294588"/>
    </source>
</evidence>
<organism evidence="1 2">
    <name type="scientific">Candidatus Syntrophosphaera thermopropionivorans</name>
    <dbReference type="NCBI Taxonomy" id="2593015"/>
    <lineage>
        <taxon>Bacteria</taxon>
        <taxon>Pseudomonadati</taxon>
        <taxon>Candidatus Cloacimonadota</taxon>
        <taxon>Candidatus Cloacimonadia</taxon>
        <taxon>Candidatus Cloacimonadales</taxon>
        <taxon>Candidatus Cloacimonadaceae</taxon>
        <taxon>Candidatus Syntrophosphaera</taxon>
    </lineage>
</organism>
<proteinExistence type="predicted"/>
<reference evidence="1" key="1">
    <citation type="submission" date="2019-03" db="EMBL/GenBank/DDBJ databases">
        <title>Candidatus Syntrophosphaera thermopropionivorans: a novel player in syntrophic propionate oxidation during anaerobic digestion.</title>
        <authorList>
            <person name="Dyksma S."/>
        </authorList>
    </citation>
    <scope>NUCLEOTIDE SEQUENCE</scope>
    <source>
        <strain evidence="1">W5</strain>
    </source>
</reference>
<accession>A0AC61QJF6</accession>
<protein>
    <submittedName>
        <fullName evidence="1">Lipopolysaccharide heptosyltransferase II</fullName>
    </submittedName>
</protein>
<comment type="caution">
    <text evidence="1">The sequence shown here is derived from an EMBL/GenBank/DDBJ whole genome shotgun (WGS) entry which is preliminary data.</text>
</comment>
<dbReference type="EMBL" id="SMOG01000008">
    <property type="protein sequence ID" value="TDF73179.1"/>
    <property type="molecule type" value="Genomic_DNA"/>
</dbReference>
<dbReference type="Proteomes" id="UP000294588">
    <property type="component" value="Unassembled WGS sequence"/>
</dbReference>